<dbReference type="RefSeq" id="XP_003251744.2">
    <property type="nucleotide sequence ID" value="XM_003251696.4"/>
</dbReference>
<feature type="region of interest" description="Disordered" evidence="1">
    <location>
        <begin position="103"/>
        <end position="155"/>
    </location>
</feature>
<reference evidence="5" key="2">
    <citation type="submission" date="2025-04" db="UniProtKB">
        <authorList>
            <consortium name="RefSeq"/>
        </authorList>
    </citation>
    <scope>IDENTIFICATION</scope>
    <source>
        <strain evidence="5">DH4</strain>
        <tissue evidence="5">Whole body</tissue>
    </source>
</reference>
<keyword evidence="4" id="KW-1185">Reference proteome</keyword>
<dbReference type="OrthoDB" id="7683569at2759"/>
<sequence>MQVHVTSFAFAALLIASIESKPLWPSVVRSDNHRYVSTTTNRGFLPYHDSPYYVYNVHSEVNAAPIIAHGKLPASHLPVYSFYYGTPTYDFRLPLNPVYPLLPVPPHPGDQPSTGAKPIDEDGDSIEKLETKIEKRRGNEKVKKEKATDDNVRYI</sequence>
<accession>A0A7M7GBI5</accession>
<evidence type="ECO:0000313" key="5">
    <source>
        <dbReference type="RefSeq" id="XP_003251744.2"/>
    </source>
</evidence>
<evidence type="ECO:0000256" key="2">
    <source>
        <dbReference type="SAM" id="SignalP"/>
    </source>
</evidence>
<evidence type="ECO:0000313" key="3">
    <source>
        <dbReference type="EnsemblMetazoa" id="XP_003251744"/>
    </source>
</evidence>
<dbReference type="AlphaFoldDB" id="A0A7M7GBI5"/>
<evidence type="ECO:0000256" key="1">
    <source>
        <dbReference type="SAM" id="MobiDB-lite"/>
    </source>
</evidence>
<reference evidence="3" key="1">
    <citation type="submission" date="2021-01" db="UniProtKB">
        <authorList>
            <consortium name="EnsemblMetazoa"/>
        </authorList>
    </citation>
    <scope>IDENTIFICATION</scope>
    <source>
        <strain evidence="3">DH4</strain>
    </source>
</reference>
<dbReference type="KEGG" id="ame:100576662"/>
<feature type="chain" id="PRO_5044659310" evidence="2">
    <location>
        <begin position="21"/>
        <end position="155"/>
    </location>
</feature>
<organism evidence="3">
    <name type="scientific">Apis mellifera</name>
    <name type="common">Honeybee</name>
    <dbReference type="NCBI Taxonomy" id="7460"/>
    <lineage>
        <taxon>Eukaryota</taxon>
        <taxon>Metazoa</taxon>
        <taxon>Ecdysozoa</taxon>
        <taxon>Arthropoda</taxon>
        <taxon>Hexapoda</taxon>
        <taxon>Insecta</taxon>
        <taxon>Pterygota</taxon>
        <taxon>Neoptera</taxon>
        <taxon>Endopterygota</taxon>
        <taxon>Hymenoptera</taxon>
        <taxon>Apocrita</taxon>
        <taxon>Aculeata</taxon>
        <taxon>Apoidea</taxon>
        <taxon>Anthophila</taxon>
        <taxon>Apidae</taxon>
        <taxon>Apis</taxon>
    </lineage>
</organism>
<proteinExistence type="predicted"/>
<reference evidence="4" key="3">
    <citation type="submission" date="2025-05" db="UniProtKB">
        <authorList>
            <consortium name="RefSeq"/>
        </authorList>
    </citation>
    <scope>NUCLEOTIDE SEQUENCE [LARGE SCALE GENOMIC DNA]</scope>
    <source>
        <strain evidence="4">DH4</strain>
    </source>
</reference>
<dbReference type="EnsemblMetazoa" id="XM_003251696">
    <property type="protein sequence ID" value="XP_003251744"/>
    <property type="gene ID" value="LOC100576662"/>
</dbReference>
<accession>A0A8B6XWB6</accession>
<protein>
    <submittedName>
        <fullName evidence="5">Uncharacterized protein LOC100576662 isoform X1</fullName>
    </submittedName>
</protein>
<evidence type="ECO:0000313" key="4">
    <source>
        <dbReference type="Proteomes" id="UP000005203"/>
    </source>
</evidence>
<feature type="signal peptide" evidence="2">
    <location>
        <begin position="1"/>
        <end position="20"/>
    </location>
</feature>
<keyword evidence="2" id="KW-0732">Signal</keyword>
<feature type="compositionally biased region" description="Basic and acidic residues" evidence="1">
    <location>
        <begin position="125"/>
        <end position="155"/>
    </location>
</feature>
<dbReference type="Proteomes" id="UP000005203">
    <property type="component" value="Linkage group LG1"/>
</dbReference>
<gene>
    <name evidence="5" type="primary">LOC100576662</name>
</gene>
<dbReference type="GeneID" id="100576662"/>
<name>A0A7M7GBI5_APIME</name>